<dbReference type="Proteomes" id="UP000789525">
    <property type="component" value="Unassembled WGS sequence"/>
</dbReference>
<protein>
    <submittedName>
        <fullName evidence="1">907_t:CDS:1</fullName>
    </submittedName>
</protein>
<feature type="non-terminal residue" evidence="1">
    <location>
        <position position="104"/>
    </location>
</feature>
<evidence type="ECO:0000313" key="2">
    <source>
        <dbReference type="Proteomes" id="UP000789525"/>
    </source>
</evidence>
<reference evidence="1" key="1">
    <citation type="submission" date="2021-06" db="EMBL/GenBank/DDBJ databases">
        <authorList>
            <person name="Kallberg Y."/>
            <person name="Tangrot J."/>
            <person name="Rosling A."/>
        </authorList>
    </citation>
    <scope>NUCLEOTIDE SEQUENCE</scope>
    <source>
        <strain evidence="1">CL356</strain>
    </source>
</reference>
<comment type="caution">
    <text evidence="1">The sequence shown here is derived from an EMBL/GenBank/DDBJ whole genome shotgun (WGS) entry which is preliminary data.</text>
</comment>
<evidence type="ECO:0000313" key="1">
    <source>
        <dbReference type="EMBL" id="CAG8717200.1"/>
    </source>
</evidence>
<organism evidence="1 2">
    <name type="scientific">Acaulospora colombiana</name>
    <dbReference type="NCBI Taxonomy" id="27376"/>
    <lineage>
        <taxon>Eukaryota</taxon>
        <taxon>Fungi</taxon>
        <taxon>Fungi incertae sedis</taxon>
        <taxon>Mucoromycota</taxon>
        <taxon>Glomeromycotina</taxon>
        <taxon>Glomeromycetes</taxon>
        <taxon>Diversisporales</taxon>
        <taxon>Acaulosporaceae</taxon>
        <taxon>Acaulospora</taxon>
    </lineage>
</organism>
<accession>A0ACA9PP66</accession>
<gene>
    <name evidence="1" type="ORF">ACOLOM_LOCUS10961</name>
</gene>
<name>A0ACA9PP66_9GLOM</name>
<dbReference type="EMBL" id="CAJVPT010037333">
    <property type="protein sequence ID" value="CAG8717200.1"/>
    <property type="molecule type" value="Genomic_DNA"/>
</dbReference>
<sequence>MSLELEMDPLSEDTKTPNASSNSKNSSEKTPLLPIASKYYTSSSNPRIYSSFSDYLPNSFLSWIPHPVISTVSYLSSKVSTTSSAIISHIPIIPLSHITSSISS</sequence>
<proteinExistence type="predicted"/>
<keyword evidence="2" id="KW-1185">Reference proteome</keyword>